<dbReference type="STRING" id="765257.A0A0C9YTN1"/>
<dbReference type="EMBL" id="KN833773">
    <property type="protein sequence ID" value="KIK20041.1"/>
    <property type="molecule type" value="Genomic_DNA"/>
</dbReference>
<dbReference type="Proteomes" id="UP000054018">
    <property type="component" value="Unassembled WGS sequence"/>
</dbReference>
<evidence type="ECO:0000313" key="2">
    <source>
        <dbReference type="Proteomes" id="UP000054018"/>
    </source>
</evidence>
<dbReference type="Pfam" id="PF20174">
    <property type="entry name" value="DUF6540"/>
    <property type="match status" value="1"/>
</dbReference>
<gene>
    <name evidence="1" type="ORF">PISMIDRAFT_682691</name>
</gene>
<dbReference type="AlphaFoldDB" id="A0A0C9YTN1"/>
<dbReference type="OrthoDB" id="3235294at2759"/>
<sequence length="166" mass="18598">MVAAARALVINPFGDQYPDDDSTKTVVLQAEGLTAEYPDDRHVLLHWLNGTTEDGSHYAQVIHLTGGPGTYQFHTPQVKLQSEQSLELNTFYVLGQYTRVQRDQIVALAKAVKFNKKSRVNNCQTWMRSLLMDMVNNGLLSVEIFNKADADVPLKKVVPELPEDVV</sequence>
<dbReference type="InterPro" id="IPR046670">
    <property type="entry name" value="DUF6540"/>
</dbReference>
<organism evidence="1 2">
    <name type="scientific">Pisolithus microcarpus 441</name>
    <dbReference type="NCBI Taxonomy" id="765257"/>
    <lineage>
        <taxon>Eukaryota</taxon>
        <taxon>Fungi</taxon>
        <taxon>Dikarya</taxon>
        <taxon>Basidiomycota</taxon>
        <taxon>Agaricomycotina</taxon>
        <taxon>Agaricomycetes</taxon>
        <taxon>Agaricomycetidae</taxon>
        <taxon>Boletales</taxon>
        <taxon>Sclerodermatineae</taxon>
        <taxon>Pisolithaceae</taxon>
        <taxon>Pisolithus</taxon>
    </lineage>
</organism>
<name>A0A0C9YTN1_9AGAM</name>
<protein>
    <submittedName>
        <fullName evidence="1">Uncharacterized protein</fullName>
    </submittedName>
</protein>
<proteinExistence type="predicted"/>
<evidence type="ECO:0000313" key="1">
    <source>
        <dbReference type="EMBL" id="KIK20041.1"/>
    </source>
</evidence>
<accession>A0A0C9YTN1</accession>
<dbReference type="HOGENOM" id="CLU_132759_0_0_1"/>
<keyword evidence="2" id="KW-1185">Reference proteome</keyword>
<reference evidence="1 2" key="1">
    <citation type="submission" date="2014-04" db="EMBL/GenBank/DDBJ databases">
        <authorList>
            <consortium name="DOE Joint Genome Institute"/>
            <person name="Kuo A."/>
            <person name="Kohler A."/>
            <person name="Costa M.D."/>
            <person name="Nagy L.G."/>
            <person name="Floudas D."/>
            <person name="Copeland A."/>
            <person name="Barry K.W."/>
            <person name="Cichocki N."/>
            <person name="Veneault-Fourrey C."/>
            <person name="LaButti K."/>
            <person name="Lindquist E.A."/>
            <person name="Lipzen A."/>
            <person name="Lundell T."/>
            <person name="Morin E."/>
            <person name="Murat C."/>
            <person name="Sun H."/>
            <person name="Tunlid A."/>
            <person name="Henrissat B."/>
            <person name="Grigoriev I.V."/>
            <person name="Hibbett D.S."/>
            <person name="Martin F."/>
            <person name="Nordberg H.P."/>
            <person name="Cantor M.N."/>
            <person name="Hua S.X."/>
        </authorList>
    </citation>
    <scope>NUCLEOTIDE SEQUENCE [LARGE SCALE GENOMIC DNA]</scope>
    <source>
        <strain evidence="1 2">441</strain>
    </source>
</reference>
<reference evidence="2" key="2">
    <citation type="submission" date="2015-01" db="EMBL/GenBank/DDBJ databases">
        <title>Evolutionary Origins and Diversification of the Mycorrhizal Mutualists.</title>
        <authorList>
            <consortium name="DOE Joint Genome Institute"/>
            <consortium name="Mycorrhizal Genomics Consortium"/>
            <person name="Kohler A."/>
            <person name="Kuo A."/>
            <person name="Nagy L.G."/>
            <person name="Floudas D."/>
            <person name="Copeland A."/>
            <person name="Barry K.W."/>
            <person name="Cichocki N."/>
            <person name="Veneault-Fourrey C."/>
            <person name="LaButti K."/>
            <person name="Lindquist E.A."/>
            <person name="Lipzen A."/>
            <person name="Lundell T."/>
            <person name="Morin E."/>
            <person name="Murat C."/>
            <person name="Riley R."/>
            <person name="Ohm R."/>
            <person name="Sun H."/>
            <person name="Tunlid A."/>
            <person name="Henrissat B."/>
            <person name="Grigoriev I.V."/>
            <person name="Hibbett D.S."/>
            <person name="Martin F."/>
        </authorList>
    </citation>
    <scope>NUCLEOTIDE SEQUENCE [LARGE SCALE GENOMIC DNA]</scope>
    <source>
        <strain evidence="2">441</strain>
    </source>
</reference>